<sequence length="220" mass="23308">MRNCVHITACRPSVSAPRGRIVTIKSTTSLGIESILPHKKRRHSWSGSNPIPLDHFSNPEQARGDVNKIKQAERQQRGQRAGARDADDHSHQDQPHQDQDQPHSLAGTAERRQRAGARNTDDEPLQDQSHSLSGPTSSAPTQAASSVPRSTQPSTTPTQASSSGLSTYSAPTQAPSSALSNSAPTQASSSSSLPARPSFVPTPTDTSEALGPGVEKDACQ</sequence>
<comment type="caution">
    <text evidence="2">The sequence shown here is derived from an EMBL/GenBank/DDBJ whole genome shotgun (WGS) entry which is preliminary data.</text>
</comment>
<dbReference type="Proteomes" id="UP000078113">
    <property type="component" value="Unassembled WGS sequence"/>
</dbReference>
<reference evidence="2" key="2">
    <citation type="journal article" date="2019" name="IMA Fungus">
        <title>Genome sequencing and comparison of five Tilletia species to identify candidate genes for the detection of regulated species infecting wheat.</title>
        <authorList>
            <person name="Nguyen H.D.T."/>
            <person name="Sultana T."/>
            <person name="Kesanakurti P."/>
            <person name="Hambleton S."/>
        </authorList>
    </citation>
    <scope>NUCLEOTIDE SEQUENCE</scope>
    <source>
        <strain evidence="2">DAOMC 236422</strain>
    </source>
</reference>
<feature type="compositionally biased region" description="Polar residues" evidence="1">
    <location>
        <begin position="164"/>
        <end position="179"/>
    </location>
</feature>
<accession>A0A8X7N5V5</accession>
<dbReference type="EMBL" id="LWDG02000368">
    <property type="protein sequence ID" value="KAE8266190.1"/>
    <property type="molecule type" value="Genomic_DNA"/>
</dbReference>
<feature type="compositionally biased region" description="Low complexity" evidence="1">
    <location>
        <begin position="180"/>
        <end position="198"/>
    </location>
</feature>
<reference evidence="2" key="1">
    <citation type="submission" date="2016-04" db="EMBL/GenBank/DDBJ databases">
        <authorList>
            <person name="Nguyen H.D."/>
            <person name="Samba Siva P."/>
            <person name="Cullis J."/>
            <person name="Levesque C.A."/>
            <person name="Hambleton S."/>
        </authorList>
    </citation>
    <scope>NUCLEOTIDE SEQUENCE</scope>
    <source>
        <strain evidence="2">DAOMC 236422</strain>
    </source>
</reference>
<feature type="compositionally biased region" description="Low complexity" evidence="1">
    <location>
        <begin position="133"/>
        <end position="163"/>
    </location>
</feature>
<evidence type="ECO:0000313" key="2">
    <source>
        <dbReference type="EMBL" id="KAE8266190.1"/>
    </source>
</evidence>
<organism evidence="2 3">
    <name type="scientific">Tilletia walkeri</name>
    <dbReference type="NCBI Taxonomy" id="117179"/>
    <lineage>
        <taxon>Eukaryota</taxon>
        <taxon>Fungi</taxon>
        <taxon>Dikarya</taxon>
        <taxon>Basidiomycota</taxon>
        <taxon>Ustilaginomycotina</taxon>
        <taxon>Exobasidiomycetes</taxon>
        <taxon>Tilletiales</taxon>
        <taxon>Tilletiaceae</taxon>
        <taxon>Tilletia</taxon>
    </lineage>
</organism>
<name>A0A8X7N5V5_9BASI</name>
<feature type="non-terminal residue" evidence="2">
    <location>
        <position position="220"/>
    </location>
</feature>
<protein>
    <submittedName>
        <fullName evidence="2">Uncharacterized protein</fullName>
    </submittedName>
</protein>
<feature type="compositionally biased region" description="Basic and acidic residues" evidence="1">
    <location>
        <begin position="62"/>
        <end position="101"/>
    </location>
</feature>
<proteinExistence type="predicted"/>
<dbReference type="AlphaFoldDB" id="A0A8X7N5V5"/>
<evidence type="ECO:0000313" key="3">
    <source>
        <dbReference type="Proteomes" id="UP000078113"/>
    </source>
</evidence>
<gene>
    <name evidence="2" type="ORF">A4X09_0g6155</name>
</gene>
<keyword evidence="3" id="KW-1185">Reference proteome</keyword>
<feature type="region of interest" description="Disordered" evidence="1">
    <location>
        <begin position="38"/>
        <end position="220"/>
    </location>
</feature>
<evidence type="ECO:0000256" key="1">
    <source>
        <dbReference type="SAM" id="MobiDB-lite"/>
    </source>
</evidence>